<dbReference type="GO" id="GO:0042602">
    <property type="term" value="F:riboflavin reductase (NADPH) activity"/>
    <property type="evidence" value="ECO:0007669"/>
    <property type="project" value="TreeGrafter"/>
</dbReference>
<dbReference type="InterPro" id="IPR002563">
    <property type="entry name" value="Flavin_Rdtase-like_dom"/>
</dbReference>
<dbReference type="GO" id="GO:0004497">
    <property type="term" value="F:monooxygenase activity"/>
    <property type="evidence" value="ECO:0007669"/>
    <property type="project" value="UniProtKB-KW"/>
</dbReference>
<organism evidence="4">
    <name type="scientific">uncultured Gemmatimonadota bacterium</name>
    <dbReference type="NCBI Taxonomy" id="203437"/>
    <lineage>
        <taxon>Bacteria</taxon>
        <taxon>Pseudomonadati</taxon>
        <taxon>Gemmatimonadota</taxon>
        <taxon>environmental samples</taxon>
    </lineage>
</organism>
<dbReference type="PANTHER" id="PTHR30466">
    <property type="entry name" value="FLAVIN REDUCTASE"/>
    <property type="match status" value="1"/>
</dbReference>
<gene>
    <name evidence="4" type="ORF">AVDCRST_MAG89-5462</name>
</gene>
<feature type="domain" description="Flavin reductase like" evidence="3">
    <location>
        <begin position="33"/>
        <end position="179"/>
    </location>
</feature>
<name>A0A6J4N9F1_9BACT</name>
<keyword evidence="2 4" id="KW-0560">Oxidoreductase</keyword>
<accession>A0A6J4N9F1</accession>
<dbReference type="GO" id="GO:0010181">
    <property type="term" value="F:FMN binding"/>
    <property type="evidence" value="ECO:0007669"/>
    <property type="project" value="InterPro"/>
</dbReference>
<dbReference type="PANTHER" id="PTHR30466:SF11">
    <property type="entry name" value="FLAVIN-DEPENDENT MONOOXYGENASE, REDUCTASE SUBUNIT HSAB"/>
    <property type="match status" value="1"/>
</dbReference>
<dbReference type="SMART" id="SM00903">
    <property type="entry name" value="Flavin_Reduct"/>
    <property type="match status" value="1"/>
</dbReference>
<keyword evidence="4" id="KW-0503">Monooxygenase</keyword>
<evidence type="ECO:0000256" key="1">
    <source>
        <dbReference type="ARBA" id="ARBA00008898"/>
    </source>
</evidence>
<evidence type="ECO:0000256" key="2">
    <source>
        <dbReference type="ARBA" id="ARBA00023002"/>
    </source>
</evidence>
<dbReference type="Gene3D" id="2.30.110.10">
    <property type="entry name" value="Electron Transport, Fmn-binding Protein, Chain A"/>
    <property type="match status" value="1"/>
</dbReference>
<dbReference type="Pfam" id="PF01613">
    <property type="entry name" value="Flavin_Reduct"/>
    <property type="match status" value="1"/>
</dbReference>
<dbReference type="AlphaFoldDB" id="A0A6J4N9F1"/>
<protein>
    <submittedName>
        <fullName evidence="4">Nitrilotriacetate monooxygenase component B</fullName>
        <ecNumber evidence="4">1.14.13.-</ecNumber>
    </submittedName>
</protein>
<evidence type="ECO:0000313" key="4">
    <source>
        <dbReference type="EMBL" id="CAA9381934.1"/>
    </source>
</evidence>
<proteinExistence type="inferred from homology"/>
<reference evidence="4" key="1">
    <citation type="submission" date="2020-02" db="EMBL/GenBank/DDBJ databases">
        <authorList>
            <person name="Meier V. D."/>
        </authorList>
    </citation>
    <scope>NUCLEOTIDE SEQUENCE</scope>
    <source>
        <strain evidence="4">AVDCRST_MAG89</strain>
    </source>
</reference>
<dbReference type="SUPFAM" id="SSF50475">
    <property type="entry name" value="FMN-binding split barrel"/>
    <property type="match status" value="1"/>
</dbReference>
<dbReference type="EMBL" id="CADCTV010001143">
    <property type="protein sequence ID" value="CAA9381934.1"/>
    <property type="molecule type" value="Genomic_DNA"/>
</dbReference>
<dbReference type="InterPro" id="IPR050268">
    <property type="entry name" value="NADH-dep_flavin_reductase"/>
</dbReference>
<dbReference type="InterPro" id="IPR012349">
    <property type="entry name" value="Split_barrel_FMN-bd"/>
</dbReference>
<comment type="similarity">
    <text evidence="1">Belongs to the non-flavoprotein flavin reductase family.</text>
</comment>
<evidence type="ECO:0000259" key="3">
    <source>
        <dbReference type="SMART" id="SM00903"/>
    </source>
</evidence>
<dbReference type="EC" id="1.14.13.-" evidence="4"/>
<sequence length="182" mass="19456">MFSKDPASTRAAKVVPYFVRCQMTDESEFRRVMGHFATGVAVVTSCRDDGTAAGLTVSAVSSVSLRPMLVLACVDRASQTHALIQQAGYFAVSFLAEGRGETLARRFGTGGPAEEKFRGTPWHVESTGAPVLDDALAWVDCRVHAAVPGGDHTIFIGEVLSAGAREGTPLLYYRGGYGRFSH</sequence>